<dbReference type="EMBL" id="KP795710">
    <property type="protein sequence ID" value="AKN40889.1"/>
    <property type="molecule type" value="Genomic_DNA"/>
</dbReference>
<sequence length="96" mass="11270">MKTSPLHVGLGSQLTEEQEKSWEQWVKTNLPDHSPRFELIYNDAPIYIDMLTLLQCLKIAEHTHHIPPIDGEWWVNIIKQYPVEIHLDGRIQTQSE</sequence>
<accession>A0A0H4A3P1</accession>
<proteinExistence type="predicted"/>
<reference evidence="1" key="1">
    <citation type="journal article" date="2015" name="MBio">
        <title>Eco-Evolutionary Dynamics of Episomes among Ecologically Cohesive Bacterial Populations.</title>
        <authorList>
            <person name="Xue H."/>
            <person name="Cordero O.X."/>
            <person name="Camas F.M."/>
            <person name="Trimble W."/>
            <person name="Meyer F."/>
            <person name="Guglielmini J."/>
            <person name="Rocha E.P."/>
            <person name="Polz M.F."/>
        </authorList>
    </citation>
    <scope>NUCLEOTIDE SEQUENCE</scope>
    <source>
        <strain evidence="1">FF_273</strain>
    </source>
</reference>
<organism evidence="1">
    <name type="scientific">Vibrio sp. FF_273</name>
    <dbReference type="NCBI Taxonomy" id="1652830"/>
    <lineage>
        <taxon>Bacteria</taxon>
        <taxon>Pseudomonadati</taxon>
        <taxon>Pseudomonadota</taxon>
        <taxon>Gammaproteobacteria</taxon>
        <taxon>Vibrionales</taxon>
        <taxon>Vibrionaceae</taxon>
        <taxon>Vibrio</taxon>
    </lineage>
</organism>
<evidence type="ECO:0000313" key="1">
    <source>
        <dbReference type="EMBL" id="AKN40889.1"/>
    </source>
</evidence>
<dbReference type="AlphaFoldDB" id="A0A0H4A3P1"/>
<protein>
    <submittedName>
        <fullName evidence="1">Uncharacterized protein</fullName>
    </submittedName>
</protein>
<name>A0A0H4A3P1_9VIBR</name>